<name>A0A2S9GVL2_9BURK</name>
<feature type="signal peptide" evidence="11">
    <location>
        <begin position="1"/>
        <end position="19"/>
    </location>
</feature>
<dbReference type="InterPro" id="IPR050298">
    <property type="entry name" value="Gram-neg_bact_OMP"/>
</dbReference>
<evidence type="ECO:0000259" key="12">
    <source>
        <dbReference type="Pfam" id="PF13609"/>
    </source>
</evidence>
<evidence type="ECO:0000256" key="8">
    <source>
        <dbReference type="ARBA" id="ARBA00023114"/>
    </source>
</evidence>
<dbReference type="GO" id="GO:0015288">
    <property type="term" value="F:porin activity"/>
    <property type="evidence" value="ECO:0007669"/>
    <property type="project" value="UniProtKB-KW"/>
</dbReference>
<dbReference type="PANTHER" id="PTHR34501">
    <property type="entry name" value="PROTEIN YDDL-RELATED"/>
    <property type="match status" value="1"/>
</dbReference>
<keyword evidence="4" id="KW-1134">Transmembrane beta strand</keyword>
<dbReference type="GO" id="GO:0046930">
    <property type="term" value="C:pore complex"/>
    <property type="evidence" value="ECO:0007669"/>
    <property type="project" value="UniProtKB-KW"/>
</dbReference>
<evidence type="ECO:0000256" key="10">
    <source>
        <dbReference type="ARBA" id="ARBA00023237"/>
    </source>
</evidence>
<gene>
    <name evidence="13" type="ORF">S2091_3522</name>
</gene>
<comment type="subcellular location">
    <subcellularLocation>
        <location evidence="1">Cell outer membrane</location>
        <topology evidence="1">Multi-pass membrane protein</topology>
    </subcellularLocation>
</comment>
<organism evidence="13 14">
    <name type="scientific">Solimicrobium silvestre</name>
    <dbReference type="NCBI Taxonomy" id="2099400"/>
    <lineage>
        <taxon>Bacteria</taxon>
        <taxon>Pseudomonadati</taxon>
        <taxon>Pseudomonadota</taxon>
        <taxon>Betaproteobacteria</taxon>
        <taxon>Burkholderiales</taxon>
        <taxon>Oxalobacteraceae</taxon>
        <taxon>Solimicrobium</taxon>
    </lineage>
</organism>
<evidence type="ECO:0000256" key="6">
    <source>
        <dbReference type="ARBA" id="ARBA00022729"/>
    </source>
</evidence>
<evidence type="ECO:0000256" key="3">
    <source>
        <dbReference type="ARBA" id="ARBA00022448"/>
    </source>
</evidence>
<dbReference type="Proteomes" id="UP000237839">
    <property type="component" value="Unassembled WGS sequence"/>
</dbReference>
<evidence type="ECO:0000256" key="5">
    <source>
        <dbReference type="ARBA" id="ARBA00022692"/>
    </source>
</evidence>
<sequence length="371" mass="39255">MKKSLFMLAALGAPEFAEAQSNVTIYGIADMSINHFSGSNGGLQENNSVTRLDSNAGNNFAGSRLGFKGREDLGGGLSADFKLEMGIQMDTGRSEQGGRLFGRAANIGLNTGYGSLHLGRQDTPAFDLLNSSDPMGVGLAGTTANIHIGNKSAFPVGQPGAAPQQGWIGIGAIRANNSIRYDTPNFNGFSASVLYGMGEVASSSNGNLGIVGLNYKSQAMTIGYVHIDDNSAGVVTAQTADFKQKSDALAFTYDFKIAKLYTLAATKKADSAGIEDKANYYLLGMNAPITSRDQIMLSWNRSAGRNSNANSADQFSIGYSHALSKRTILYTSFSKILNKGNASFGIDGYDGHDGANFDYSRLFNAGILHSF</sequence>
<dbReference type="GO" id="GO:0009279">
    <property type="term" value="C:cell outer membrane"/>
    <property type="evidence" value="ECO:0007669"/>
    <property type="project" value="UniProtKB-SubCell"/>
</dbReference>
<evidence type="ECO:0000313" key="14">
    <source>
        <dbReference type="Proteomes" id="UP000237839"/>
    </source>
</evidence>
<dbReference type="InterPro" id="IPR033900">
    <property type="entry name" value="Gram_neg_porin_domain"/>
</dbReference>
<comment type="subunit">
    <text evidence="2">Homotrimer.</text>
</comment>
<proteinExistence type="predicted"/>
<dbReference type="AlphaFoldDB" id="A0A2S9GVL2"/>
<comment type="caution">
    <text evidence="13">The sequence shown here is derived from an EMBL/GenBank/DDBJ whole genome shotgun (WGS) entry which is preliminary data.</text>
</comment>
<protein>
    <submittedName>
        <fullName evidence="13">Gram-negative porin</fullName>
    </submittedName>
</protein>
<keyword evidence="6 11" id="KW-0732">Signal</keyword>
<evidence type="ECO:0000256" key="2">
    <source>
        <dbReference type="ARBA" id="ARBA00011233"/>
    </source>
</evidence>
<dbReference type="SUPFAM" id="SSF56935">
    <property type="entry name" value="Porins"/>
    <property type="match status" value="1"/>
</dbReference>
<accession>A0A2S9GVL2</accession>
<keyword evidence="3" id="KW-0813">Transport</keyword>
<dbReference type="CDD" id="cd00342">
    <property type="entry name" value="gram_neg_porins"/>
    <property type="match status" value="1"/>
</dbReference>
<keyword evidence="8" id="KW-0626">Porin</keyword>
<evidence type="ECO:0000256" key="4">
    <source>
        <dbReference type="ARBA" id="ARBA00022452"/>
    </source>
</evidence>
<keyword evidence="10" id="KW-0998">Cell outer membrane</keyword>
<feature type="chain" id="PRO_5015617820" evidence="11">
    <location>
        <begin position="20"/>
        <end position="371"/>
    </location>
</feature>
<dbReference type="PRINTS" id="PR00184">
    <property type="entry name" value="NEISSPPORIN"/>
</dbReference>
<dbReference type="RefSeq" id="WP_165795022.1">
    <property type="nucleotide sequence ID" value="NZ_PUGF01000019.1"/>
</dbReference>
<dbReference type="InterPro" id="IPR002299">
    <property type="entry name" value="Porin_Neis"/>
</dbReference>
<dbReference type="InterPro" id="IPR023614">
    <property type="entry name" value="Porin_dom_sf"/>
</dbReference>
<keyword evidence="14" id="KW-1185">Reference proteome</keyword>
<dbReference type="PANTHER" id="PTHR34501:SF9">
    <property type="entry name" value="MAJOR OUTER MEMBRANE PROTEIN P.IA"/>
    <property type="match status" value="1"/>
</dbReference>
<dbReference type="Pfam" id="PF13609">
    <property type="entry name" value="Porin_4"/>
    <property type="match status" value="1"/>
</dbReference>
<dbReference type="Gene3D" id="2.40.160.10">
    <property type="entry name" value="Porin"/>
    <property type="match status" value="1"/>
</dbReference>
<keyword evidence="9" id="KW-0472">Membrane</keyword>
<evidence type="ECO:0000256" key="7">
    <source>
        <dbReference type="ARBA" id="ARBA00023065"/>
    </source>
</evidence>
<feature type="domain" description="Porin" evidence="12">
    <location>
        <begin position="9"/>
        <end position="340"/>
    </location>
</feature>
<evidence type="ECO:0000256" key="9">
    <source>
        <dbReference type="ARBA" id="ARBA00023136"/>
    </source>
</evidence>
<keyword evidence="5" id="KW-0812">Transmembrane</keyword>
<evidence type="ECO:0000256" key="11">
    <source>
        <dbReference type="SAM" id="SignalP"/>
    </source>
</evidence>
<keyword evidence="7" id="KW-0406">Ion transport</keyword>
<evidence type="ECO:0000256" key="1">
    <source>
        <dbReference type="ARBA" id="ARBA00004571"/>
    </source>
</evidence>
<evidence type="ECO:0000313" key="13">
    <source>
        <dbReference type="EMBL" id="PRC91767.1"/>
    </source>
</evidence>
<reference evidence="13 14" key="1">
    <citation type="submission" date="2018-02" db="EMBL/GenBank/DDBJ databases">
        <title>Solimicrobium silvestre gen. nov., sp. nov., isolated from alpine forest soil.</title>
        <authorList>
            <person name="Margesin R."/>
            <person name="Albuquerque L."/>
            <person name="Zhang D.-C."/>
            <person name="Froufe H.J.C."/>
            <person name="Severino R."/>
            <person name="Roxo I."/>
            <person name="Egas C."/>
            <person name="Da Costa M.S."/>
        </authorList>
    </citation>
    <scope>NUCLEOTIDE SEQUENCE [LARGE SCALE GENOMIC DNA]</scope>
    <source>
        <strain evidence="13 14">S20-91</strain>
    </source>
</reference>
<dbReference type="GO" id="GO:0006811">
    <property type="term" value="P:monoatomic ion transport"/>
    <property type="evidence" value="ECO:0007669"/>
    <property type="project" value="UniProtKB-KW"/>
</dbReference>
<dbReference type="EMBL" id="PUGF01000019">
    <property type="protein sequence ID" value="PRC91767.1"/>
    <property type="molecule type" value="Genomic_DNA"/>
</dbReference>